<keyword evidence="2" id="KW-1133">Transmembrane helix</keyword>
<dbReference type="KEGG" id="gaz:Pan241w_51890"/>
<accession>A0A517RMG3</accession>
<dbReference type="RefSeq" id="WP_145221077.1">
    <property type="nucleotide sequence ID" value="NZ_CP036269.1"/>
</dbReference>
<evidence type="ECO:0000256" key="1">
    <source>
        <dbReference type="SAM" id="MobiDB-lite"/>
    </source>
</evidence>
<feature type="region of interest" description="Disordered" evidence="1">
    <location>
        <begin position="415"/>
        <end position="448"/>
    </location>
</feature>
<sequence>MLNSILAIDIMIRLSIVLAIGWLALRISAKQNPRWSVLITRCMIIAGLGFPVVYVCLPSTTLAVLPAPSTVISEDAQTTLPSPVKVNHEVQEEPGRQPLAPTTNVISEPVIVETESRLPVPALRESETAVMVPQIEVADLPVVDSDPVSNISEASPDETLVKDTTATVIPQKTPATHSTVSGFQWLGFCWLAGCILLLLKIGFQIRQAKQLLRTSVAASESIQGECEMLARNLSLRSIPRVCVSTAINGPCTAGLLRPSIFLPDSWSESLSDEERRAVLMHELSHIAGQDSLWDLVSRIVAALWWFHPLVWRLTSQHRLACEHMSDARAADSIAGFKAYRQMLAQWTLRRQGAESNSAVLAMADRSFMLRRLKWLEAPRSFETLGRVRRTAFLFIAVLISFSVASIKFIPQAVAQKPEDVEQTQKPEDSKPISTKQEDVKKENTEKIKSGQPGRIIHVKAVDSEGKPLKDAYPLLEQSDLFGREFKRDKDRVGYFTSPMVSRDRRWMRVVDGSGDGPILFSDLIDVTKPEQVTQEGAIVATLRPGIRLEGRLDESVPRPIKNGCVELYINEGETHRIGGWSWQDTAFVQEDGTFVFESLPAGGHVQLFALVDGYQSIRRSEETLAEYLRLQNAGDVSLLEALSKAPNAFRPQLFPLPKRQAKTEIVLPCTRSAALDVTVFYPTGSPIRGADVKFNPSGLFLGGKEFFPTHEVMAKASLVRHPDPTQVQRLHDWANSTFLEAKTDFNGVAQVRNLPTQGRHKFRVWAPGVNMPAYPTIDTPAYPVIDIPFTSRYAEIDLSADTTLQRTITMEKSLPTVFHKVLVVDDQGKPLPEMKVTVSEITFQNAPDNWHVWSKQRFGSVPSGKTDVNGQVSLRLPLRVYNQTVTRMRVILKGDISQDVPIYKHLTVPLDSDKRIYLLIVSKPLFREIQNLHDVEVEVVPYDKFGGNSSQKVMQHFLKSPSLVILNKLLELAKFDAATPLRIRRQMNWQARATRNAAERDALFFSLNHMNWDELNNRKKLGQVSFLPMPRFENQPKTARQTEKEMPSYRLIHTDQGERVVVLCDVRSRHAIRKEKPSDFSAPVAAFIFNVLDGSLIRMLGGKGSSTESENGPILICMGGTDDFFLLTTEKENYGPFDQTLRWYRIGLENEPALTVYNHKHAIGWSGTFSPSSPLAEYGEVDYRLSSALLKGKPFDRTRGGTLPDGTQVPRKMYWDGTRNQFMSPVTQSYDGQPLYQVVPEESAEFKPLDVQSDDLIVAGGRTISRNWHSWDVVIPAGKTAQLRLFSVDETGKESVETELQTQDLSAGVHSLRIRFRYSGQFRFNKQNEQVTEIDMRVDELKPKEVTIPYVQTDSVPSVKNKPVVRTSKTTLDLLHRETVQSKQRLVWRVELKSD</sequence>
<dbReference type="CDD" id="cd07341">
    <property type="entry name" value="M56_BlaR1_MecR1_like"/>
    <property type="match status" value="1"/>
</dbReference>
<feature type="transmembrane region" description="Helical" evidence="2">
    <location>
        <begin position="37"/>
        <end position="55"/>
    </location>
</feature>
<keyword evidence="2" id="KW-0472">Membrane</keyword>
<feature type="transmembrane region" description="Helical" evidence="2">
    <location>
        <begin position="183"/>
        <end position="203"/>
    </location>
</feature>
<protein>
    <submittedName>
        <fullName evidence="4">Methicillin resistance mecR1 protein</fullName>
    </submittedName>
</protein>
<dbReference type="InterPro" id="IPR052173">
    <property type="entry name" value="Beta-lactam_resp_regulator"/>
</dbReference>
<evidence type="ECO:0000313" key="5">
    <source>
        <dbReference type="Proteomes" id="UP000317171"/>
    </source>
</evidence>
<feature type="domain" description="Peptidase M56" evidence="3">
    <location>
        <begin position="162"/>
        <end position="372"/>
    </location>
</feature>
<reference evidence="4 5" key="1">
    <citation type="submission" date="2019-02" db="EMBL/GenBank/DDBJ databases">
        <title>Deep-cultivation of Planctomycetes and their phenomic and genomic characterization uncovers novel biology.</title>
        <authorList>
            <person name="Wiegand S."/>
            <person name="Jogler M."/>
            <person name="Boedeker C."/>
            <person name="Pinto D."/>
            <person name="Vollmers J."/>
            <person name="Rivas-Marin E."/>
            <person name="Kohn T."/>
            <person name="Peeters S.H."/>
            <person name="Heuer A."/>
            <person name="Rast P."/>
            <person name="Oberbeckmann S."/>
            <person name="Bunk B."/>
            <person name="Jeske O."/>
            <person name="Meyerdierks A."/>
            <person name="Storesund J.E."/>
            <person name="Kallscheuer N."/>
            <person name="Luecker S."/>
            <person name="Lage O.M."/>
            <person name="Pohl T."/>
            <person name="Merkel B.J."/>
            <person name="Hornburger P."/>
            <person name="Mueller R.-W."/>
            <person name="Bruemmer F."/>
            <person name="Labrenz M."/>
            <person name="Spormann A.M."/>
            <person name="Op den Camp H."/>
            <person name="Overmann J."/>
            <person name="Amann R."/>
            <person name="Jetten M.S.M."/>
            <person name="Mascher T."/>
            <person name="Medema M.H."/>
            <person name="Devos D.P."/>
            <person name="Kaster A.-K."/>
            <person name="Ovreas L."/>
            <person name="Rohde M."/>
            <person name="Galperin M.Y."/>
            <person name="Jogler C."/>
        </authorList>
    </citation>
    <scope>NUCLEOTIDE SEQUENCE [LARGE SCALE GENOMIC DNA]</scope>
    <source>
        <strain evidence="4 5">Pan241w</strain>
    </source>
</reference>
<dbReference type="PANTHER" id="PTHR34978:SF3">
    <property type="entry name" value="SLR0241 PROTEIN"/>
    <property type="match status" value="1"/>
</dbReference>
<gene>
    <name evidence="4" type="primary">mecR1_6</name>
    <name evidence="4" type="ORF">Pan241w_51890</name>
</gene>
<dbReference type="PANTHER" id="PTHR34978">
    <property type="entry name" value="POSSIBLE SENSOR-TRANSDUCER PROTEIN BLAR"/>
    <property type="match status" value="1"/>
</dbReference>
<name>A0A517RMG3_9PLAN</name>
<evidence type="ECO:0000259" key="3">
    <source>
        <dbReference type="Pfam" id="PF05569"/>
    </source>
</evidence>
<keyword evidence="2" id="KW-0812">Transmembrane</keyword>
<dbReference type="EMBL" id="CP036269">
    <property type="protein sequence ID" value="QDT45071.1"/>
    <property type="molecule type" value="Genomic_DNA"/>
</dbReference>
<keyword evidence="5" id="KW-1185">Reference proteome</keyword>
<dbReference type="Proteomes" id="UP000317171">
    <property type="component" value="Chromosome"/>
</dbReference>
<dbReference type="InterPro" id="IPR008756">
    <property type="entry name" value="Peptidase_M56"/>
</dbReference>
<dbReference type="Pfam" id="PF05569">
    <property type="entry name" value="Peptidase_M56"/>
    <property type="match status" value="1"/>
</dbReference>
<dbReference type="Gene3D" id="3.30.2010.10">
    <property type="entry name" value="Metalloproteases ('zincins'), catalytic domain"/>
    <property type="match status" value="1"/>
</dbReference>
<proteinExistence type="predicted"/>
<feature type="compositionally biased region" description="Basic and acidic residues" evidence="1">
    <location>
        <begin position="416"/>
        <end position="448"/>
    </location>
</feature>
<dbReference type="OrthoDB" id="240923at2"/>
<feature type="transmembrane region" description="Helical" evidence="2">
    <location>
        <begin position="391"/>
        <end position="409"/>
    </location>
</feature>
<evidence type="ECO:0000256" key="2">
    <source>
        <dbReference type="SAM" id="Phobius"/>
    </source>
</evidence>
<evidence type="ECO:0000313" key="4">
    <source>
        <dbReference type="EMBL" id="QDT45071.1"/>
    </source>
</evidence>
<feature type="transmembrane region" description="Helical" evidence="2">
    <location>
        <begin position="6"/>
        <end position="25"/>
    </location>
</feature>
<organism evidence="4 5">
    <name type="scientific">Gimesia alba</name>
    <dbReference type="NCBI Taxonomy" id="2527973"/>
    <lineage>
        <taxon>Bacteria</taxon>
        <taxon>Pseudomonadati</taxon>
        <taxon>Planctomycetota</taxon>
        <taxon>Planctomycetia</taxon>
        <taxon>Planctomycetales</taxon>
        <taxon>Planctomycetaceae</taxon>
        <taxon>Gimesia</taxon>
    </lineage>
</organism>